<accession>A0ABD0MJ70</accession>
<proteinExistence type="predicted"/>
<reference evidence="1 2" key="1">
    <citation type="submission" date="2024-05" db="EMBL/GenBank/DDBJ databases">
        <title>Genome sequencing and assembly of Indian major carp, Cirrhinus mrigala (Hamilton, 1822).</title>
        <authorList>
            <person name="Mohindra V."/>
            <person name="Chowdhury L.M."/>
            <person name="Lal K."/>
            <person name="Jena J.K."/>
        </authorList>
    </citation>
    <scope>NUCLEOTIDE SEQUENCE [LARGE SCALE GENOMIC DNA]</scope>
    <source>
        <strain evidence="1">CM1030</strain>
        <tissue evidence="1">Blood</tissue>
    </source>
</reference>
<name>A0ABD0MJ70_CIRMR</name>
<protein>
    <submittedName>
        <fullName evidence="1">Uncharacterized protein</fullName>
    </submittedName>
</protein>
<sequence>DNFKSFIQLIVDGTNKRLDGVIRDIQDVKVSLEFTQNNVDGLMTGYKDAESKMRQFEKDIIKSMEELDGFLVKLDYVENQMRRTNIIVDGITDENWMRSDVKVWEIL</sequence>
<organism evidence="1 2">
    <name type="scientific">Cirrhinus mrigala</name>
    <name type="common">Mrigala</name>
    <dbReference type="NCBI Taxonomy" id="683832"/>
    <lineage>
        <taxon>Eukaryota</taxon>
        <taxon>Metazoa</taxon>
        <taxon>Chordata</taxon>
        <taxon>Craniata</taxon>
        <taxon>Vertebrata</taxon>
        <taxon>Euteleostomi</taxon>
        <taxon>Actinopterygii</taxon>
        <taxon>Neopterygii</taxon>
        <taxon>Teleostei</taxon>
        <taxon>Ostariophysi</taxon>
        <taxon>Cypriniformes</taxon>
        <taxon>Cyprinidae</taxon>
        <taxon>Labeoninae</taxon>
        <taxon>Labeonini</taxon>
        <taxon>Cirrhinus</taxon>
    </lineage>
</organism>
<evidence type="ECO:0000313" key="2">
    <source>
        <dbReference type="Proteomes" id="UP001529510"/>
    </source>
</evidence>
<dbReference type="EMBL" id="JAMKFB020000708">
    <property type="protein sequence ID" value="KAL0148263.1"/>
    <property type="molecule type" value="Genomic_DNA"/>
</dbReference>
<dbReference type="AlphaFoldDB" id="A0ABD0MJ70"/>
<gene>
    <name evidence="1" type="ORF">M9458_056409</name>
</gene>
<feature type="non-terminal residue" evidence="1">
    <location>
        <position position="1"/>
    </location>
</feature>
<keyword evidence="2" id="KW-1185">Reference proteome</keyword>
<evidence type="ECO:0000313" key="1">
    <source>
        <dbReference type="EMBL" id="KAL0148263.1"/>
    </source>
</evidence>
<dbReference type="Proteomes" id="UP001529510">
    <property type="component" value="Unassembled WGS sequence"/>
</dbReference>
<comment type="caution">
    <text evidence="1">The sequence shown here is derived from an EMBL/GenBank/DDBJ whole genome shotgun (WGS) entry which is preliminary data.</text>
</comment>